<evidence type="ECO:0000313" key="1">
    <source>
        <dbReference type="EMBL" id="BAY53335.1"/>
    </source>
</evidence>
<accession>A0A1Z4J993</accession>
<dbReference type="Proteomes" id="UP000217895">
    <property type="component" value="Chromosome"/>
</dbReference>
<evidence type="ECO:0000313" key="2">
    <source>
        <dbReference type="Proteomes" id="UP000217895"/>
    </source>
</evidence>
<gene>
    <name evidence="1" type="ORF">NIES2135_01380</name>
</gene>
<dbReference type="EMBL" id="AP018203">
    <property type="protein sequence ID" value="BAY53335.1"/>
    <property type="molecule type" value="Genomic_DNA"/>
</dbReference>
<sequence>MSQQVVGWLQEIKDLQQQVKAAQASEQAAHASADNWRKRYEIEAGQRRSEVLALQDAIAQLQAELDRVKAASYASETEVESEIFELQTVSELQAKLIEVWSDRNQLVQDLQAEQLSHSETRKSLTTALGDAVEMLSNLKAGQS</sequence>
<proteinExistence type="predicted"/>
<name>A0A1Z4J993_LEPBY</name>
<keyword evidence="2" id="KW-1185">Reference proteome</keyword>
<protein>
    <submittedName>
        <fullName evidence="1">Uncharacterized protein</fullName>
    </submittedName>
</protein>
<reference evidence="1 2" key="1">
    <citation type="submission" date="2017-06" db="EMBL/GenBank/DDBJ databases">
        <title>Genome sequencing of cyanobaciteial culture collection at National Institute for Environmental Studies (NIES).</title>
        <authorList>
            <person name="Hirose Y."/>
            <person name="Shimura Y."/>
            <person name="Fujisawa T."/>
            <person name="Nakamura Y."/>
            <person name="Kawachi M."/>
        </authorList>
    </citation>
    <scope>NUCLEOTIDE SEQUENCE [LARGE SCALE GENOMIC DNA]</scope>
    <source>
        <strain evidence="1 2">NIES-2135</strain>
    </source>
</reference>
<dbReference type="AlphaFoldDB" id="A0A1Z4J993"/>
<organism evidence="1 2">
    <name type="scientific">Leptolyngbya boryana NIES-2135</name>
    <dbReference type="NCBI Taxonomy" id="1973484"/>
    <lineage>
        <taxon>Bacteria</taxon>
        <taxon>Bacillati</taxon>
        <taxon>Cyanobacteriota</taxon>
        <taxon>Cyanophyceae</taxon>
        <taxon>Leptolyngbyales</taxon>
        <taxon>Leptolyngbyaceae</taxon>
        <taxon>Leptolyngbya group</taxon>
        <taxon>Leptolyngbya</taxon>
    </lineage>
</organism>